<evidence type="ECO:0000313" key="1">
    <source>
        <dbReference type="EMBL" id="GAL74916.1"/>
    </source>
</evidence>
<gene>
    <name evidence="1" type="ORF">JCM19275_955</name>
</gene>
<dbReference type="PROSITE" id="PS51257">
    <property type="entry name" value="PROKAR_LIPOPROTEIN"/>
    <property type="match status" value="1"/>
</dbReference>
<evidence type="ECO:0000313" key="2">
    <source>
        <dbReference type="Proteomes" id="UP000029647"/>
    </source>
</evidence>
<protein>
    <submittedName>
        <fullName evidence="1">Uncharacterized protein</fullName>
    </submittedName>
</protein>
<name>A0A090WD76_NONUL</name>
<sequence length="127" mass="14566">MKRLISLFIAVVTIVSCSIEEDYNTFNVTNNSSEEIYIAFDFDNSVISSFEDSSLESSRIIQSMSSNLFSVDESVFSGNKELTLIIITKDVYDTNSWQDIVNDNLFDERYDLTLSELREINNVIVYN</sequence>
<dbReference type="EMBL" id="BBNT01000003">
    <property type="protein sequence ID" value="GAL74916.1"/>
    <property type="molecule type" value="Genomic_DNA"/>
</dbReference>
<proteinExistence type="predicted"/>
<accession>A0A090WD76</accession>
<dbReference type="Proteomes" id="UP000029647">
    <property type="component" value="Unassembled WGS sequence"/>
</dbReference>
<dbReference type="AlphaFoldDB" id="A0A090WD76"/>
<comment type="caution">
    <text evidence="1">The sequence shown here is derived from an EMBL/GenBank/DDBJ whole genome shotgun (WGS) entry which is preliminary data.</text>
</comment>
<organism evidence="1 2">
    <name type="scientific">Nonlabens ulvanivorans</name>
    <name type="common">Persicivirga ulvanivorans</name>
    <dbReference type="NCBI Taxonomy" id="906888"/>
    <lineage>
        <taxon>Bacteria</taxon>
        <taxon>Pseudomonadati</taxon>
        <taxon>Bacteroidota</taxon>
        <taxon>Flavobacteriia</taxon>
        <taxon>Flavobacteriales</taxon>
        <taxon>Flavobacteriaceae</taxon>
        <taxon>Nonlabens</taxon>
    </lineage>
</organism>
<reference evidence="1 2" key="1">
    <citation type="journal article" date="2014" name="Genome Announc.">
        <title>Draft Genome Sequences of Marine Flavobacterium Nonlabens Strains NR17, NR24, NR27, NR32, NR33, and Ara13.</title>
        <authorList>
            <person name="Nakanishi M."/>
            <person name="Meirelles P."/>
            <person name="Suzuki R."/>
            <person name="Takatani N."/>
            <person name="Mino S."/>
            <person name="Suda W."/>
            <person name="Oshima K."/>
            <person name="Hattori M."/>
            <person name="Ohkuma M."/>
            <person name="Hosokawa M."/>
            <person name="Miyashita K."/>
            <person name="Thompson F.L."/>
            <person name="Niwa A."/>
            <person name="Sawabe T."/>
            <person name="Sawabe T."/>
        </authorList>
    </citation>
    <scope>NUCLEOTIDE SEQUENCE [LARGE SCALE GENOMIC DNA]</scope>
    <source>
        <strain evidence="2">JCM19275</strain>
    </source>
</reference>